<evidence type="ECO:0000256" key="3">
    <source>
        <dbReference type="ARBA" id="ARBA00012744"/>
    </source>
</evidence>
<dbReference type="Pfam" id="PF00933">
    <property type="entry name" value="Glyco_hydro_3"/>
    <property type="match status" value="1"/>
</dbReference>
<dbReference type="EC" id="3.2.1.21" evidence="3 6"/>
<dbReference type="SMART" id="SM00758">
    <property type="entry name" value="PA14"/>
    <property type="match status" value="1"/>
</dbReference>
<keyword evidence="6" id="KW-0624">Polysaccharide degradation</keyword>
<evidence type="ECO:0000256" key="1">
    <source>
        <dbReference type="ARBA" id="ARBA00000448"/>
    </source>
</evidence>
<evidence type="ECO:0000313" key="8">
    <source>
        <dbReference type="EMBL" id="KIO32548.1"/>
    </source>
</evidence>
<keyword evidence="9" id="KW-1185">Reference proteome</keyword>
<dbReference type="PROSITE" id="PS00775">
    <property type="entry name" value="GLYCOSYL_HYDROL_F3"/>
    <property type="match status" value="1"/>
</dbReference>
<evidence type="ECO:0000256" key="4">
    <source>
        <dbReference type="ARBA" id="ARBA00022801"/>
    </source>
</evidence>
<organism evidence="8 9">
    <name type="scientific">Tulasnella calospora MUT 4182</name>
    <dbReference type="NCBI Taxonomy" id="1051891"/>
    <lineage>
        <taxon>Eukaryota</taxon>
        <taxon>Fungi</taxon>
        <taxon>Dikarya</taxon>
        <taxon>Basidiomycota</taxon>
        <taxon>Agaricomycotina</taxon>
        <taxon>Agaricomycetes</taxon>
        <taxon>Cantharellales</taxon>
        <taxon>Tulasnellaceae</taxon>
        <taxon>Tulasnella</taxon>
    </lineage>
</organism>
<dbReference type="InterPro" id="IPR017853">
    <property type="entry name" value="GH"/>
</dbReference>
<dbReference type="InterPro" id="IPR002772">
    <property type="entry name" value="Glyco_hydro_3_C"/>
</dbReference>
<comment type="catalytic activity">
    <reaction evidence="1 6">
        <text>Hydrolysis of terminal, non-reducing beta-D-glucosyl residues with release of beta-D-glucose.</text>
        <dbReference type="EC" id="3.2.1.21"/>
    </reaction>
</comment>
<dbReference type="OrthoDB" id="47059at2759"/>
<keyword evidence="6" id="KW-0119">Carbohydrate metabolism</keyword>
<comment type="pathway">
    <text evidence="6">Glycan metabolism; cellulose degradation.</text>
</comment>
<dbReference type="InterPro" id="IPR011658">
    <property type="entry name" value="PA14_dom"/>
</dbReference>
<dbReference type="EMBL" id="KN822954">
    <property type="protein sequence ID" value="KIO32548.1"/>
    <property type="molecule type" value="Genomic_DNA"/>
</dbReference>
<evidence type="ECO:0000256" key="2">
    <source>
        <dbReference type="ARBA" id="ARBA00005336"/>
    </source>
</evidence>
<dbReference type="GO" id="GO:0008422">
    <property type="term" value="F:beta-glucosidase activity"/>
    <property type="evidence" value="ECO:0007669"/>
    <property type="project" value="UniProtKB-EC"/>
</dbReference>
<dbReference type="Gene3D" id="2.60.40.10">
    <property type="entry name" value="Immunoglobulins"/>
    <property type="match status" value="1"/>
</dbReference>
<accession>A0A0C3LF05</accession>
<dbReference type="GO" id="GO:0030245">
    <property type="term" value="P:cellulose catabolic process"/>
    <property type="evidence" value="ECO:0007669"/>
    <property type="project" value="UniProtKB-UniPathway"/>
</dbReference>
<dbReference type="InterPro" id="IPR036962">
    <property type="entry name" value="Glyco_hydro_3_N_sf"/>
</dbReference>
<dbReference type="PRINTS" id="PR00133">
    <property type="entry name" value="GLHYDRLASE3"/>
</dbReference>
<reference evidence="8 9" key="1">
    <citation type="submission" date="2014-04" db="EMBL/GenBank/DDBJ databases">
        <authorList>
            <consortium name="DOE Joint Genome Institute"/>
            <person name="Kuo A."/>
            <person name="Girlanda M."/>
            <person name="Perotto S."/>
            <person name="Kohler A."/>
            <person name="Nagy L.G."/>
            <person name="Floudas D."/>
            <person name="Copeland A."/>
            <person name="Barry K.W."/>
            <person name="Cichocki N."/>
            <person name="Veneault-Fourrey C."/>
            <person name="LaButti K."/>
            <person name="Lindquist E.A."/>
            <person name="Lipzen A."/>
            <person name="Lundell T."/>
            <person name="Morin E."/>
            <person name="Murat C."/>
            <person name="Sun H."/>
            <person name="Tunlid A."/>
            <person name="Henrissat B."/>
            <person name="Grigoriev I.V."/>
            <person name="Hibbett D.S."/>
            <person name="Martin F."/>
            <person name="Nordberg H.P."/>
            <person name="Cantor M.N."/>
            <person name="Hua S.X."/>
        </authorList>
    </citation>
    <scope>NUCLEOTIDE SEQUENCE [LARGE SCALE GENOMIC DNA]</scope>
    <source>
        <strain evidence="8 9">MUT 4182</strain>
    </source>
</reference>
<dbReference type="Gene3D" id="3.40.50.1700">
    <property type="entry name" value="Glycoside hydrolase family 3 C-terminal domain"/>
    <property type="match status" value="1"/>
</dbReference>
<dbReference type="Gene3D" id="2.60.120.260">
    <property type="entry name" value="Galactose-binding domain-like"/>
    <property type="match status" value="1"/>
</dbReference>
<evidence type="ECO:0000256" key="5">
    <source>
        <dbReference type="ARBA" id="ARBA00023295"/>
    </source>
</evidence>
<dbReference type="Pfam" id="PF14310">
    <property type="entry name" value="Fn3-like"/>
    <property type="match status" value="1"/>
</dbReference>
<keyword evidence="4 6" id="KW-0378">Hydrolase</keyword>
<dbReference type="SMART" id="SM01217">
    <property type="entry name" value="Fn3_like"/>
    <property type="match status" value="1"/>
</dbReference>
<name>A0A0C3LF05_9AGAM</name>
<dbReference type="InterPro" id="IPR013783">
    <property type="entry name" value="Ig-like_fold"/>
</dbReference>
<dbReference type="UniPathway" id="UPA00696"/>
<dbReference type="PROSITE" id="PS51820">
    <property type="entry name" value="PA14"/>
    <property type="match status" value="1"/>
</dbReference>
<dbReference type="SUPFAM" id="SSF52279">
    <property type="entry name" value="Beta-D-glucan exohydrolase, C-terminal domain"/>
    <property type="match status" value="1"/>
</dbReference>
<dbReference type="HOGENOM" id="CLU_004542_4_0_1"/>
<dbReference type="InterPro" id="IPR050288">
    <property type="entry name" value="Cellulose_deg_GH3"/>
</dbReference>
<sequence>MAPIKFVDADINDVLAQLTDEEKMSLLGAPNWWNTNKIDRLGVPGIRMSDGPNGVRGASHFLSSPSQCIPCATSMGATFDLDLIREAGAFLAAEAKLKSAVCLLAPTCNIQRNPLGGRAFESFSEDPHLSGTLAAAYVNGLQKNGVAATIKHFVCNDQEHQRTAASSEVSDRALREIYLMPFMIAQRDAQPIAYMTSYGRVNGTHVSESPWLIGDEGILRKEWGFKGLIMSDWFGTYGVDLPIKAGLDLEMPGPPRWRTALLMSGVYGCQKVILSDIEKRAANVLEFAQRLARLSPQTVFGDGVEHETKDTPEVKVFNRRLASEGMVLLKNHNNALPLGKGLKIAVIGPNAKGRVASGGGSAFLKSSYVVRPWEGLSENVPEGTSLSYSLGCYAHKYLPTLETQLTTESGKPGWTAAFFCNDASGQPTGKPVGEYVLNDTRVKLNDFIPAGLTPTWTMKLSGILTVESDGPFELGLTVSGRAKLWVNDKLTIDNWTKQRPGDFFYGQGTIEEKAIVELTADKPTRIRVEYTNTSPEDGRKKDLSQPALMLGVRLGGCPAIDPDKAIEDAVTLAKESDAAILVVGLTSEWEAEGSDRPTMDLPTRQHELIEKVSAANSRTVVVVQAGSATSMPYVESAAAILQAWYSGNEVGNAIADVVFGKVNPSGKLPISLPRRIEDIGPAAFNIRSENGKIRYAEDLFVGYKNYTRTGVRPLFPFGFGLSYSNFSVSDLKVSAPVGKDASSFSVELSVNVANTSALAGSEVVQAYITLPSTSKLTQPSQQLKAFAKVKNLSPGETASVVLVLSKYSVSYWDDRDNHWVAEEGEYTVDVGTSSADLPLKGTFIVDKPFTWSGL</sequence>
<dbReference type="InterPro" id="IPR001764">
    <property type="entry name" value="Glyco_hydro_3_N"/>
</dbReference>
<dbReference type="PANTHER" id="PTHR42715:SF27">
    <property type="entry name" value="BETA-GLUCOSIDASE-RELATED"/>
    <property type="match status" value="1"/>
</dbReference>
<dbReference type="Pfam" id="PF01915">
    <property type="entry name" value="Glyco_hydro_3_C"/>
    <property type="match status" value="1"/>
</dbReference>
<dbReference type="InterPro" id="IPR037524">
    <property type="entry name" value="PA14/GLEYA"/>
</dbReference>
<proteinExistence type="inferred from homology"/>
<feature type="domain" description="PA14" evidence="7">
    <location>
        <begin position="409"/>
        <end position="570"/>
    </location>
</feature>
<dbReference type="InterPro" id="IPR036881">
    <property type="entry name" value="Glyco_hydro_3_C_sf"/>
</dbReference>
<dbReference type="Pfam" id="PF07691">
    <property type="entry name" value="PA14"/>
    <property type="match status" value="1"/>
</dbReference>
<comment type="similarity">
    <text evidence="2 6">Belongs to the glycosyl hydrolase 3 family.</text>
</comment>
<dbReference type="InterPro" id="IPR026891">
    <property type="entry name" value="Fn3-like"/>
</dbReference>
<evidence type="ECO:0000256" key="6">
    <source>
        <dbReference type="RuleBase" id="RU361161"/>
    </source>
</evidence>
<dbReference type="PANTHER" id="PTHR42715">
    <property type="entry name" value="BETA-GLUCOSIDASE"/>
    <property type="match status" value="1"/>
</dbReference>
<protein>
    <recommendedName>
        <fullName evidence="3 6">beta-glucosidase</fullName>
        <ecNumber evidence="3 6">3.2.1.21</ecNumber>
    </recommendedName>
</protein>
<dbReference type="SUPFAM" id="SSF51445">
    <property type="entry name" value="(Trans)glycosidases"/>
    <property type="match status" value="1"/>
</dbReference>
<reference evidence="9" key="2">
    <citation type="submission" date="2015-01" db="EMBL/GenBank/DDBJ databases">
        <title>Evolutionary Origins and Diversification of the Mycorrhizal Mutualists.</title>
        <authorList>
            <consortium name="DOE Joint Genome Institute"/>
            <consortium name="Mycorrhizal Genomics Consortium"/>
            <person name="Kohler A."/>
            <person name="Kuo A."/>
            <person name="Nagy L.G."/>
            <person name="Floudas D."/>
            <person name="Copeland A."/>
            <person name="Barry K.W."/>
            <person name="Cichocki N."/>
            <person name="Veneault-Fourrey C."/>
            <person name="LaButti K."/>
            <person name="Lindquist E.A."/>
            <person name="Lipzen A."/>
            <person name="Lundell T."/>
            <person name="Morin E."/>
            <person name="Murat C."/>
            <person name="Riley R."/>
            <person name="Ohm R."/>
            <person name="Sun H."/>
            <person name="Tunlid A."/>
            <person name="Henrissat B."/>
            <person name="Grigoriev I.V."/>
            <person name="Hibbett D.S."/>
            <person name="Martin F."/>
        </authorList>
    </citation>
    <scope>NUCLEOTIDE SEQUENCE [LARGE SCALE GENOMIC DNA]</scope>
    <source>
        <strain evidence="9">MUT 4182</strain>
    </source>
</reference>
<evidence type="ECO:0000313" key="9">
    <source>
        <dbReference type="Proteomes" id="UP000054248"/>
    </source>
</evidence>
<keyword evidence="5 6" id="KW-0326">Glycosidase</keyword>
<gene>
    <name evidence="8" type="ORF">M407DRAFT_241422</name>
</gene>
<dbReference type="AlphaFoldDB" id="A0A0C3LF05"/>
<dbReference type="InterPro" id="IPR019800">
    <property type="entry name" value="Glyco_hydro_3_AS"/>
</dbReference>
<dbReference type="Proteomes" id="UP000054248">
    <property type="component" value="Unassembled WGS sequence"/>
</dbReference>
<dbReference type="Gene3D" id="3.20.20.300">
    <property type="entry name" value="Glycoside hydrolase, family 3, N-terminal domain"/>
    <property type="match status" value="1"/>
</dbReference>
<dbReference type="STRING" id="1051891.A0A0C3LF05"/>
<evidence type="ECO:0000259" key="7">
    <source>
        <dbReference type="PROSITE" id="PS51820"/>
    </source>
</evidence>
<dbReference type="FunFam" id="2.60.40.10:FF:000495">
    <property type="entry name" value="Periplasmic beta-glucosidase"/>
    <property type="match status" value="1"/>
</dbReference>